<evidence type="ECO:0000313" key="2">
    <source>
        <dbReference type="EMBL" id="GMA88157.1"/>
    </source>
</evidence>
<proteinExistence type="predicted"/>
<feature type="compositionally biased region" description="Basic and acidic residues" evidence="1">
    <location>
        <begin position="77"/>
        <end position="102"/>
    </location>
</feature>
<accession>A0ABQ6JMT9</accession>
<dbReference type="Proteomes" id="UP001157017">
    <property type="component" value="Unassembled WGS sequence"/>
</dbReference>
<evidence type="ECO:0000256" key="1">
    <source>
        <dbReference type="SAM" id="MobiDB-lite"/>
    </source>
</evidence>
<evidence type="ECO:0008006" key="4">
    <source>
        <dbReference type="Google" id="ProtNLM"/>
    </source>
</evidence>
<reference evidence="3" key="1">
    <citation type="journal article" date="2019" name="Int. J. Syst. Evol. Microbiol.">
        <title>The Global Catalogue of Microorganisms (GCM) 10K type strain sequencing project: providing services to taxonomists for standard genome sequencing and annotation.</title>
        <authorList>
            <consortium name="The Broad Institute Genomics Platform"/>
            <consortium name="The Broad Institute Genome Sequencing Center for Infectious Disease"/>
            <person name="Wu L."/>
            <person name="Ma J."/>
        </authorList>
    </citation>
    <scope>NUCLEOTIDE SEQUENCE [LARGE SCALE GENOMIC DNA]</scope>
    <source>
        <strain evidence="3">NBRC 108730</strain>
    </source>
</reference>
<name>A0ABQ6JMT9_9ACTN</name>
<evidence type="ECO:0000313" key="3">
    <source>
        <dbReference type="Proteomes" id="UP001157017"/>
    </source>
</evidence>
<comment type="caution">
    <text evidence="2">The sequence shown here is derived from an EMBL/GenBank/DDBJ whole genome shotgun (WGS) entry which is preliminary data.</text>
</comment>
<feature type="region of interest" description="Disordered" evidence="1">
    <location>
        <begin position="66"/>
        <end position="110"/>
    </location>
</feature>
<dbReference type="EMBL" id="BSUZ01000001">
    <property type="protein sequence ID" value="GMA88157.1"/>
    <property type="molecule type" value="Genomic_DNA"/>
</dbReference>
<sequence>MGMAFLLLLMVLFVIQVAAVTYTMAQANGAARAAARASTLGQSGQSAARNAVSRLAAPGGDRCTRALDGAAHGAARRPPDADDDHRAQRHHAADRARDRRLTWDSSTATR</sequence>
<organism evidence="2 3">
    <name type="scientific">Angustibacter aerolatus</name>
    <dbReference type="NCBI Taxonomy" id="1162965"/>
    <lineage>
        <taxon>Bacteria</taxon>
        <taxon>Bacillati</taxon>
        <taxon>Actinomycetota</taxon>
        <taxon>Actinomycetes</taxon>
        <taxon>Kineosporiales</taxon>
        <taxon>Kineosporiaceae</taxon>
    </lineage>
</organism>
<gene>
    <name evidence="2" type="ORF">GCM10025868_34070</name>
</gene>
<keyword evidence="3" id="KW-1185">Reference proteome</keyword>
<protein>
    <recommendedName>
        <fullName evidence="4">Pilus assembly protein</fullName>
    </recommendedName>
</protein>